<evidence type="ECO:0000256" key="3">
    <source>
        <dbReference type="ARBA" id="ARBA00022771"/>
    </source>
</evidence>
<dbReference type="InterPro" id="IPR019786">
    <property type="entry name" value="Zinc_finger_PHD-type_CS"/>
</dbReference>
<dbReference type="GO" id="GO:0000976">
    <property type="term" value="F:transcription cis-regulatory region binding"/>
    <property type="evidence" value="ECO:0007669"/>
    <property type="project" value="TreeGrafter"/>
</dbReference>
<gene>
    <name evidence="8" type="ORF">OFUS_LOCUS19349</name>
</gene>
<dbReference type="InterPro" id="IPR037353">
    <property type="entry name" value="ASH2"/>
</dbReference>
<dbReference type="GO" id="GO:0008270">
    <property type="term" value="F:zinc ion binding"/>
    <property type="evidence" value="ECO:0007669"/>
    <property type="project" value="UniProtKB-KW"/>
</dbReference>
<dbReference type="Gene3D" id="3.90.980.20">
    <property type="match status" value="1"/>
</dbReference>
<keyword evidence="2" id="KW-0479">Metal-binding</keyword>
<dbReference type="PANTHER" id="PTHR10598:SF0">
    <property type="entry name" value="SET1_ASH2 HISTONE METHYLTRANSFERASE COMPLEX SUBUNIT ASH2"/>
    <property type="match status" value="1"/>
</dbReference>
<reference evidence="8" key="1">
    <citation type="submission" date="2022-03" db="EMBL/GenBank/DDBJ databases">
        <authorList>
            <person name="Martin C."/>
        </authorList>
    </citation>
    <scope>NUCLEOTIDE SEQUENCE</scope>
</reference>
<sequence>MESDTNETSNSENVPDNCHCGKAREIGKIELQCGICLRWFHLECLENISGKLVPFMTTYVLCCKVCSPNGLETFTKKQASFSQMCHTAVANLAHERPTEKQFSKDKDVIPYIDKYWEHLTTMPRRTKLTWHSTIAKIMSKDVDIFKCEERENGEMYFSLICEDLSKIAPNYEVLRTGTASIKAQEGKQAASLSDSKGRGTKRKQVGDTTSAPSTRSKKGDAAIHVAPTSYPTEHPYNKDGYRYILAEPDHHAPNRQAFDESVEAAGKPIPGYLYRIYLEQSVMLAVHDRAPQLKISDDRLSVVGEKGYSMVRATHGVTHGSYYFEVTIKDMAPETAVRLGWAQALGNLQAPCGYDKFSYSWRSKKGTRFHESRGKHYCEGGFGQGDTLGFFIHLPIHKPLPEMLPNTYKDMPLVKFKSHLYYEEKDYVSETEKNLKPLPGSKIIFYKNGKNQGAAWTDIHMGTYYPAISLYKNANVVCNFGPTFKYPPDDIDYRPMQELVTEAVVEQMMADMMYHLDHEGKQPDFL</sequence>
<dbReference type="InterPro" id="IPR003877">
    <property type="entry name" value="SPRY_dom"/>
</dbReference>
<dbReference type="CDD" id="cd15583">
    <property type="entry name" value="PHD_ash2p_like"/>
    <property type="match status" value="1"/>
</dbReference>
<comment type="subcellular location">
    <subcellularLocation>
        <location evidence="1">Nucleus</location>
    </subcellularLocation>
</comment>
<dbReference type="InterPro" id="IPR053835">
    <property type="entry name" value="ASH2L-like_WH"/>
</dbReference>
<dbReference type="PROSITE" id="PS50188">
    <property type="entry name" value="B302_SPRY"/>
    <property type="match status" value="1"/>
</dbReference>
<dbReference type="InterPro" id="IPR001870">
    <property type="entry name" value="B30.2/SPRY"/>
</dbReference>
<evidence type="ECO:0000313" key="9">
    <source>
        <dbReference type="Proteomes" id="UP000749559"/>
    </source>
</evidence>
<keyword evidence="9" id="KW-1185">Reference proteome</keyword>
<dbReference type="GO" id="GO:0048188">
    <property type="term" value="C:Set1C/COMPASS complex"/>
    <property type="evidence" value="ECO:0007669"/>
    <property type="project" value="InterPro"/>
</dbReference>
<dbReference type="CDD" id="cd12872">
    <property type="entry name" value="SPRY_Ash2"/>
    <property type="match status" value="1"/>
</dbReference>
<organism evidence="8 9">
    <name type="scientific">Owenia fusiformis</name>
    <name type="common">Polychaete worm</name>
    <dbReference type="NCBI Taxonomy" id="6347"/>
    <lineage>
        <taxon>Eukaryota</taxon>
        <taxon>Metazoa</taxon>
        <taxon>Spiralia</taxon>
        <taxon>Lophotrochozoa</taxon>
        <taxon>Annelida</taxon>
        <taxon>Polychaeta</taxon>
        <taxon>Sedentaria</taxon>
        <taxon>Canalipalpata</taxon>
        <taxon>Sabellida</taxon>
        <taxon>Oweniida</taxon>
        <taxon>Oweniidae</taxon>
        <taxon>Owenia</taxon>
    </lineage>
</organism>
<dbReference type="Proteomes" id="UP000749559">
    <property type="component" value="Unassembled WGS sequence"/>
</dbReference>
<dbReference type="InterPro" id="IPR049455">
    <property type="entry name" value="ASH2-like_PHD"/>
</dbReference>
<keyword evidence="4" id="KW-0862">Zinc</keyword>
<dbReference type="EMBL" id="CAIIXF020000009">
    <property type="protein sequence ID" value="CAH1794690.1"/>
    <property type="molecule type" value="Genomic_DNA"/>
</dbReference>
<protein>
    <recommendedName>
        <fullName evidence="7">B30.2/SPRY domain-containing protein</fullName>
    </recommendedName>
</protein>
<dbReference type="Pfam" id="PF00622">
    <property type="entry name" value="SPRY"/>
    <property type="match status" value="1"/>
</dbReference>
<dbReference type="PROSITE" id="PS01359">
    <property type="entry name" value="ZF_PHD_1"/>
    <property type="match status" value="1"/>
</dbReference>
<comment type="caution">
    <text evidence="8">The sequence shown here is derived from an EMBL/GenBank/DDBJ whole genome shotgun (WGS) entry which is preliminary data.</text>
</comment>
<evidence type="ECO:0000256" key="6">
    <source>
        <dbReference type="SAM" id="MobiDB-lite"/>
    </source>
</evidence>
<dbReference type="Pfam" id="PF21198">
    <property type="entry name" value="ASH2L-like_WH"/>
    <property type="match status" value="1"/>
</dbReference>
<evidence type="ECO:0000256" key="1">
    <source>
        <dbReference type="ARBA" id="ARBA00004123"/>
    </source>
</evidence>
<keyword evidence="3" id="KW-0863">Zinc-finger</keyword>
<dbReference type="Pfam" id="PF21257">
    <property type="entry name" value="PHD_ash2p_like"/>
    <property type="match status" value="1"/>
</dbReference>
<dbReference type="InterPro" id="IPR013320">
    <property type="entry name" value="ConA-like_dom_sf"/>
</dbReference>
<evidence type="ECO:0000256" key="2">
    <source>
        <dbReference type="ARBA" id="ARBA00022723"/>
    </source>
</evidence>
<name>A0A8S4PLY4_OWEFU</name>
<feature type="domain" description="B30.2/SPRY" evidence="7">
    <location>
        <begin position="261"/>
        <end position="485"/>
    </location>
</feature>
<dbReference type="InterPro" id="IPR011011">
    <property type="entry name" value="Znf_FYVE_PHD"/>
</dbReference>
<dbReference type="AlphaFoldDB" id="A0A8S4PLY4"/>
<evidence type="ECO:0000256" key="5">
    <source>
        <dbReference type="ARBA" id="ARBA00023242"/>
    </source>
</evidence>
<evidence type="ECO:0000256" key="4">
    <source>
        <dbReference type="ARBA" id="ARBA00022833"/>
    </source>
</evidence>
<dbReference type="SMART" id="SM00449">
    <property type="entry name" value="SPRY"/>
    <property type="match status" value="1"/>
</dbReference>
<dbReference type="PANTHER" id="PTHR10598">
    <property type="entry name" value="SET1/ASH2 HISTONE METHYLTRANSFERASE COMPLEX SUBUNIT ASH2"/>
    <property type="match status" value="1"/>
</dbReference>
<dbReference type="SUPFAM" id="SSF49899">
    <property type="entry name" value="Concanavalin A-like lectins/glucanases"/>
    <property type="match status" value="1"/>
</dbReference>
<keyword evidence="5" id="KW-0539">Nucleus</keyword>
<feature type="region of interest" description="Disordered" evidence="6">
    <location>
        <begin position="182"/>
        <end position="231"/>
    </location>
</feature>
<dbReference type="Gene3D" id="2.60.120.920">
    <property type="match status" value="1"/>
</dbReference>
<accession>A0A8S4PLY4</accession>
<evidence type="ECO:0000313" key="8">
    <source>
        <dbReference type="EMBL" id="CAH1794690.1"/>
    </source>
</evidence>
<dbReference type="InterPro" id="IPR043136">
    <property type="entry name" value="B30.2/SPRY_sf"/>
</dbReference>
<dbReference type="SUPFAM" id="SSF57903">
    <property type="entry name" value="FYVE/PHD zinc finger"/>
    <property type="match status" value="1"/>
</dbReference>
<evidence type="ECO:0000259" key="7">
    <source>
        <dbReference type="PROSITE" id="PS50188"/>
    </source>
</evidence>
<proteinExistence type="predicted"/>
<dbReference type="OrthoDB" id="10266026at2759"/>